<dbReference type="AlphaFoldDB" id="A0A2W1CS91"/>
<evidence type="ECO:0000313" key="6">
    <source>
        <dbReference type="Proteomes" id="UP000249757"/>
    </source>
</evidence>
<dbReference type="InterPro" id="IPR013108">
    <property type="entry name" value="Amidohydro_3"/>
</dbReference>
<dbReference type="SUPFAM" id="SSF51338">
    <property type="entry name" value="Composite domain of metallo-dependent hydrolases"/>
    <property type="match status" value="1"/>
</dbReference>
<evidence type="ECO:0000259" key="2">
    <source>
        <dbReference type="Pfam" id="PF07969"/>
    </source>
</evidence>
<dbReference type="InterPro" id="IPR011059">
    <property type="entry name" value="Metal-dep_hydrolase_composite"/>
</dbReference>
<feature type="chain" id="PRO_5042700756" evidence="1">
    <location>
        <begin position="19"/>
        <end position="643"/>
    </location>
</feature>
<feature type="domain" description="Amidohydrolase 3" evidence="2">
    <location>
        <begin position="79"/>
        <end position="592"/>
    </location>
</feature>
<keyword evidence="3" id="KW-0378">Hydrolase</keyword>
<reference evidence="3 5" key="1">
    <citation type="journal article" date="2018" name="BMC Genomics">
        <title>Comparative genomics of the wheat fungal pathogen Pyrenophora tritici-repentis reveals chromosomal variations and genome plasticity.</title>
        <authorList>
            <person name="Moolhuijzen P."/>
            <person name="See P.T."/>
            <person name="Hane J.K."/>
            <person name="Shi G."/>
            <person name="Liu Z."/>
            <person name="Oliver R.P."/>
            <person name="Moffat C.S."/>
        </authorList>
    </citation>
    <scope>NUCLEOTIDE SEQUENCE [LARGE SCALE GENOMIC DNA]</scope>
    <source>
        <strain evidence="3">M4</strain>
    </source>
</reference>
<organism evidence="3 5">
    <name type="scientific">Pyrenophora tritici-repentis</name>
    <dbReference type="NCBI Taxonomy" id="45151"/>
    <lineage>
        <taxon>Eukaryota</taxon>
        <taxon>Fungi</taxon>
        <taxon>Dikarya</taxon>
        <taxon>Ascomycota</taxon>
        <taxon>Pezizomycotina</taxon>
        <taxon>Dothideomycetes</taxon>
        <taxon>Pleosporomycetidae</taxon>
        <taxon>Pleosporales</taxon>
        <taxon>Pleosporineae</taxon>
        <taxon>Pleosporaceae</taxon>
        <taxon>Pyrenophora</taxon>
    </lineage>
</organism>
<reference evidence="4" key="2">
    <citation type="submission" date="2021-05" db="EMBL/GenBank/DDBJ databases">
        <authorList>
            <person name="Moolhuijzen P.M."/>
            <person name="Moffat C.S."/>
        </authorList>
    </citation>
    <scope>NUCLEOTIDE SEQUENCE</scope>
    <source>
        <strain evidence="4">86-124</strain>
    </source>
</reference>
<dbReference type="EMBL" id="NQIK02000001">
    <property type="protein sequence ID" value="KAF7578094.1"/>
    <property type="molecule type" value="Genomic_DNA"/>
</dbReference>
<feature type="signal peptide" evidence="1">
    <location>
        <begin position="1"/>
        <end position="18"/>
    </location>
</feature>
<dbReference type="PANTHER" id="PTHR22642">
    <property type="entry name" value="IMIDAZOLONEPROPIONASE"/>
    <property type="match status" value="1"/>
</dbReference>
<dbReference type="OMA" id="RWWFDHA"/>
<dbReference type="SUPFAM" id="SSF51556">
    <property type="entry name" value="Metallo-dependent hydrolases"/>
    <property type="match status" value="1"/>
</dbReference>
<gene>
    <name evidence="4" type="ORF">Ptr86124_003486</name>
    <name evidence="3" type="ORF">PtrM4_023340</name>
</gene>
<evidence type="ECO:0000313" key="4">
    <source>
        <dbReference type="EMBL" id="KAI1518185.1"/>
    </source>
</evidence>
<dbReference type="GO" id="GO:0016810">
    <property type="term" value="F:hydrolase activity, acting on carbon-nitrogen (but not peptide) bonds"/>
    <property type="evidence" value="ECO:0007669"/>
    <property type="project" value="InterPro"/>
</dbReference>
<evidence type="ECO:0000313" key="3">
    <source>
        <dbReference type="EMBL" id="KAF7578094.1"/>
    </source>
</evidence>
<evidence type="ECO:0000256" key="1">
    <source>
        <dbReference type="SAM" id="SignalP"/>
    </source>
</evidence>
<name>A0A2W1CS91_9PLEO</name>
<protein>
    <submittedName>
        <fullName evidence="4">Amidohydrolase</fullName>
    </submittedName>
    <submittedName>
        <fullName evidence="3">Metal-dependent hydrolase protein</fullName>
    </submittedName>
</protein>
<dbReference type="Gene3D" id="3.10.310.70">
    <property type="match status" value="1"/>
</dbReference>
<dbReference type="Proteomes" id="UP000249757">
    <property type="component" value="Unassembled WGS sequence"/>
</dbReference>
<sequence>MSSVKGLLLASLAGSTLGSAVSRAAPEPFADTVFVNGTIHTLDAQSTTVTGGSLSITNGVITCVGQEQDCKPLIGNSTKVVDLNGKAMIPGLIDAHIHPLDAGRAMLGCTMRFQQLTQAALRQNIQACLDAEPGKTGLLTVTEFDREGFTTINGPAHRSMLDSLRTTRPIAIIATSQHNIFVNTKALEAVNITRSSPNPPGGRLGRDANGDLTGVLEENAVVPIRALMGDRGISQLDAATVALSQLRQKGITSFLDALQTPHTAWSSLKASNELTARVFNNFGIFGSTDFPTIISQAVASKNQLDEGDLVASPGQQWRNVKFFVDGILPSSSESSWLLSPYMVQDAQGKWVKGNNFGLPNTNQTQLQDLLTRTLDAGMGLHVHASGDQAVRTILDVATAMNRTFAPSDIGIAHAELVAVEDRNRFGELGIPIIASYQWAQKSTYWAGDNSQVLGAERMALCQGSGHLNNAGALIAYGSDWPVDPLDPFLALAIGVTRSGDPLNKNAHASFGAQFVGRLDQQPGLSREASLRGMTTAAAIYLNASSSIGSLEKGKFADLLILDKDYFDEKAVPDEQLARNKVLLTMVGGRAVFADKAATFLPSEWHAESQKLESNQVVQRMKPGNILSRAITGRACGSHSGHEH</sequence>
<reference evidence="6" key="4">
    <citation type="journal article" date="2022" name="Microb. Genom.">
        <title>A global pangenome for the wheat fungal pathogen Pyrenophora tritici-repentis and prediction of effector protein structural homology.</title>
        <authorList>
            <person name="Moolhuijzen P.M."/>
            <person name="See P.T."/>
            <person name="Shi G."/>
            <person name="Powell H.R."/>
            <person name="Cockram J."/>
            <person name="Jorgensen L.N."/>
            <person name="Benslimane H."/>
            <person name="Strelkov S.E."/>
            <person name="Turner J."/>
            <person name="Liu Z."/>
            <person name="Moffat C.S."/>
        </authorList>
    </citation>
    <scope>NUCLEOTIDE SEQUENCE [LARGE SCALE GENOMIC DNA]</scope>
</reference>
<comment type="caution">
    <text evidence="3">The sequence shown here is derived from an EMBL/GenBank/DDBJ whole genome shotgun (WGS) entry which is preliminary data.</text>
</comment>
<keyword evidence="6" id="KW-1185">Reference proteome</keyword>
<dbReference type="Pfam" id="PF07969">
    <property type="entry name" value="Amidohydro_3"/>
    <property type="match status" value="1"/>
</dbReference>
<reference evidence="4" key="3">
    <citation type="journal article" date="2022" name="bioRxiv">
        <title>A global pangenome for the wheat fungal pathogen Pyrenophora tritici-repentis and prediction of effector protein structural homology.</title>
        <authorList>
            <person name="Moolhuijzen P."/>
            <person name="See P.T."/>
            <person name="Shi G."/>
            <person name="Powell H.R."/>
            <person name="Cockram J."/>
            <person name="Jorgensen L.N."/>
            <person name="Benslimane H."/>
            <person name="Strelkov S.E."/>
            <person name="Turner J."/>
            <person name="Liu Z."/>
            <person name="Moffat C.S."/>
        </authorList>
    </citation>
    <scope>NUCLEOTIDE SEQUENCE</scope>
    <source>
        <strain evidence="4">86-124</strain>
    </source>
</reference>
<dbReference type="Proteomes" id="UP000245464">
    <property type="component" value="Chromosome 1"/>
</dbReference>
<dbReference type="Gene3D" id="2.30.40.10">
    <property type="entry name" value="Urease, subunit C, domain 1"/>
    <property type="match status" value="1"/>
</dbReference>
<proteinExistence type="predicted"/>
<evidence type="ECO:0000313" key="5">
    <source>
        <dbReference type="Proteomes" id="UP000245464"/>
    </source>
</evidence>
<dbReference type="InterPro" id="IPR032466">
    <property type="entry name" value="Metal_Hydrolase"/>
</dbReference>
<dbReference type="EMBL" id="NRDI02000003">
    <property type="protein sequence ID" value="KAI1518185.1"/>
    <property type="molecule type" value="Genomic_DNA"/>
</dbReference>
<dbReference type="PANTHER" id="PTHR22642:SF2">
    <property type="entry name" value="PROTEIN LONG AFTER FAR-RED 3"/>
    <property type="match status" value="1"/>
</dbReference>
<dbReference type="Gene3D" id="3.20.20.140">
    <property type="entry name" value="Metal-dependent hydrolases"/>
    <property type="match status" value="1"/>
</dbReference>
<dbReference type="OrthoDB" id="194468at2759"/>
<accession>A0A2W1CS91</accession>
<keyword evidence="1" id="KW-0732">Signal</keyword>